<dbReference type="GO" id="GO:0008643">
    <property type="term" value="P:carbohydrate transport"/>
    <property type="evidence" value="ECO:0007669"/>
    <property type="project" value="InterPro"/>
</dbReference>
<dbReference type="InterPro" id="IPR013611">
    <property type="entry name" value="Transp-assoc_OB_typ2"/>
</dbReference>
<dbReference type="SMART" id="SM00382">
    <property type="entry name" value="AAA"/>
    <property type="match status" value="1"/>
</dbReference>
<dbReference type="AlphaFoldDB" id="A0A421BL35"/>
<dbReference type="GO" id="GO:0005524">
    <property type="term" value="F:ATP binding"/>
    <property type="evidence" value="ECO:0007669"/>
    <property type="project" value="UniProtKB-KW"/>
</dbReference>
<protein>
    <submittedName>
        <fullName evidence="6">ABC transporter ATP-binding protein</fullName>
    </submittedName>
</protein>
<dbReference type="CDD" id="cd03301">
    <property type="entry name" value="ABC_MalK_N"/>
    <property type="match status" value="1"/>
</dbReference>
<comment type="caution">
    <text evidence="6">The sequence shown here is derived from an EMBL/GenBank/DDBJ whole genome shotgun (WGS) entry which is preliminary data.</text>
</comment>
<evidence type="ECO:0000313" key="7">
    <source>
        <dbReference type="Proteomes" id="UP000279673"/>
    </source>
</evidence>
<dbReference type="Pfam" id="PF00005">
    <property type="entry name" value="ABC_tran"/>
    <property type="match status" value="1"/>
</dbReference>
<name>A0A421BL35_9RHOB</name>
<reference evidence="6 7" key="1">
    <citation type="submission" date="2018-10" db="EMBL/GenBank/DDBJ databases">
        <title>Rhodobacter sp . BO-81.</title>
        <authorList>
            <person name="Im W.T."/>
        </authorList>
    </citation>
    <scope>NUCLEOTIDE SEQUENCE [LARGE SCALE GENOMIC DNA]</scope>
    <source>
        <strain evidence="6 7">BO-81</strain>
    </source>
</reference>
<dbReference type="Pfam" id="PF08402">
    <property type="entry name" value="TOBE_2"/>
    <property type="match status" value="1"/>
</dbReference>
<dbReference type="EMBL" id="RCHI01000014">
    <property type="protein sequence ID" value="RLL63753.1"/>
    <property type="molecule type" value="Genomic_DNA"/>
</dbReference>
<dbReference type="PANTHER" id="PTHR43875:SF1">
    <property type="entry name" value="OSMOPROTECTIVE COMPOUNDS UPTAKE ATP-BINDING PROTEIN GGTA"/>
    <property type="match status" value="1"/>
</dbReference>
<dbReference type="PROSITE" id="PS00211">
    <property type="entry name" value="ABC_TRANSPORTER_1"/>
    <property type="match status" value="1"/>
</dbReference>
<comment type="similarity">
    <text evidence="1">Belongs to the ABC transporter superfamily.</text>
</comment>
<dbReference type="GO" id="GO:0016887">
    <property type="term" value="F:ATP hydrolysis activity"/>
    <property type="evidence" value="ECO:0007669"/>
    <property type="project" value="InterPro"/>
</dbReference>
<dbReference type="RefSeq" id="WP_121534252.1">
    <property type="nucleotide sequence ID" value="NZ_RCHI01000014.1"/>
</dbReference>
<keyword evidence="2" id="KW-0813">Transport</keyword>
<accession>A0A421BL35</accession>
<keyword evidence="4 6" id="KW-0067">ATP-binding</keyword>
<dbReference type="InterPro" id="IPR047641">
    <property type="entry name" value="ABC_transpr_MalK/UgpC-like"/>
</dbReference>
<dbReference type="PANTHER" id="PTHR43875">
    <property type="entry name" value="MALTODEXTRIN IMPORT ATP-BINDING PROTEIN MSMX"/>
    <property type="match status" value="1"/>
</dbReference>
<evidence type="ECO:0000313" key="6">
    <source>
        <dbReference type="EMBL" id="RLL63753.1"/>
    </source>
</evidence>
<dbReference type="Proteomes" id="UP000279673">
    <property type="component" value="Unassembled WGS sequence"/>
</dbReference>
<evidence type="ECO:0000259" key="5">
    <source>
        <dbReference type="PROSITE" id="PS50893"/>
    </source>
</evidence>
<dbReference type="InterPro" id="IPR027417">
    <property type="entry name" value="P-loop_NTPase"/>
</dbReference>
<feature type="domain" description="ABC transporter" evidence="5">
    <location>
        <begin position="5"/>
        <end position="253"/>
    </location>
</feature>
<evidence type="ECO:0000256" key="4">
    <source>
        <dbReference type="ARBA" id="ARBA00022840"/>
    </source>
</evidence>
<dbReference type="SUPFAM" id="SSF50331">
    <property type="entry name" value="MOP-like"/>
    <property type="match status" value="1"/>
</dbReference>
<proteinExistence type="inferred from homology"/>
<dbReference type="FunFam" id="3.40.50.300:FF:000042">
    <property type="entry name" value="Maltose/maltodextrin ABC transporter, ATP-binding protein"/>
    <property type="match status" value="1"/>
</dbReference>
<evidence type="ECO:0000256" key="1">
    <source>
        <dbReference type="ARBA" id="ARBA00005417"/>
    </source>
</evidence>
<evidence type="ECO:0000256" key="3">
    <source>
        <dbReference type="ARBA" id="ARBA00022741"/>
    </source>
</evidence>
<dbReference type="PROSITE" id="PS50893">
    <property type="entry name" value="ABC_TRANSPORTER_2"/>
    <property type="match status" value="1"/>
</dbReference>
<organism evidence="6 7">
    <name type="scientific">Paenirhodobacter hankyongi</name>
    <dbReference type="NCBI Taxonomy" id="2294033"/>
    <lineage>
        <taxon>Bacteria</taxon>
        <taxon>Pseudomonadati</taxon>
        <taxon>Pseudomonadota</taxon>
        <taxon>Alphaproteobacteria</taxon>
        <taxon>Rhodobacterales</taxon>
        <taxon>Rhodobacter group</taxon>
        <taxon>Paenirhodobacter</taxon>
    </lineage>
</organism>
<keyword evidence="7" id="KW-1185">Reference proteome</keyword>
<gene>
    <name evidence="6" type="ORF">DYS74_13675</name>
</gene>
<dbReference type="GO" id="GO:0140359">
    <property type="term" value="F:ABC-type transporter activity"/>
    <property type="evidence" value="ECO:0007669"/>
    <property type="project" value="InterPro"/>
</dbReference>
<dbReference type="InterPro" id="IPR015855">
    <property type="entry name" value="ABC_transpr_MalK-like"/>
</dbReference>
<sequence length="377" mass="40979">MPASLRLREITKSYGETATLRGLSLDVRAGEFISLVGPSGCGKSTLLRIIAGLAPQSSGDVEIDGQPVDHLPPGRRDIAMVFQSYALYPHLSVRDNIAMPLRMQRLPAPARLPLLGRFWPGQSARRATIRHDVEAAAELVEIGALLGRKPAALSGGQRQRVALARALVRKPQVFLMDEPLSNLDARLRVQMRAEITALHRRLGATFVYVTHDQVEAMTMSDRVAVMIGGEIVQCAAPATLYDDPQDLRVARFIGTPEIAVIGSDDLIQANPDFARHLPAAQVTQAAFRPEAVRLAATEAHLPVRAHVRRIEQLGPEALVFLTLDLSGAQLAARLPAAQARGLGEGAMTVWLPRVPPMLFDADGRRLRLRAPEVAHAE</sequence>
<dbReference type="GO" id="GO:0055052">
    <property type="term" value="C:ATP-binding cassette (ABC) transporter complex, substrate-binding subunit-containing"/>
    <property type="evidence" value="ECO:0007669"/>
    <property type="project" value="TreeGrafter"/>
</dbReference>
<dbReference type="InterPro" id="IPR003593">
    <property type="entry name" value="AAA+_ATPase"/>
</dbReference>
<evidence type="ECO:0000256" key="2">
    <source>
        <dbReference type="ARBA" id="ARBA00022448"/>
    </source>
</evidence>
<dbReference type="InterPro" id="IPR017871">
    <property type="entry name" value="ABC_transporter-like_CS"/>
</dbReference>
<dbReference type="InterPro" id="IPR008995">
    <property type="entry name" value="Mo/tungstate-bd_C_term_dom"/>
</dbReference>
<dbReference type="InterPro" id="IPR003439">
    <property type="entry name" value="ABC_transporter-like_ATP-bd"/>
</dbReference>
<dbReference type="Gene3D" id="3.40.50.300">
    <property type="entry name" value="P-loop containing nucleotide triphosphate hydrolases"/>
    <property type="match status" value="1"/>
</dbReference>
<dbReference type="SUPFAM" id="SSF52540">
    <property type="entry name" value="P-loop containing nucleoside triphosphate hydrolases"/>
    <property type="match status" value="1"/>
</dbReference>
<keyword evidence="3" id="KW-0547">Nucleotide-binding</keyword>